<dbReference type="Pfam" id="PF16810">
    <property type="entry name" value="RXLR"/>
    <property type="match status" value="1"/>
</dbReference>
<comment type="domain">
    <text evidence="5">The RxLR-dEER motif acts to carry the protein into the host cell cytoplasm through binding to cell surface phosphatidylinositol-3-phosphate.</text>
</comment>
<evidence type="ECO:0000256" key="5">
    <source>
        <dbReference type="RuleBase" id="RU367124"/>
    </source>
</evidence>
<gene>
    <name evidence="6" type="ORF">V7S43_010771</name>
</gene>
<feature type="signal peptide" evidence="5">
    <location>
        <begin position="1"/>
        <end position="25"/>
    </location>
</feature>
<accession>A0ABD3FFH8</accession>
<dbReference type="AlphaFoldDB" id="A0ABD3FFH8"/>
<keyword evidence="7" id="KW-1185">Reference proteome</keyword>
<keyword evidence="4 5" id="KW-0732">Signal</keyword>
<evidence type="ECO:0000256" key="1">
    <source>
        <dbReference type="ARBA" id="ARBA00004613"/>
    </source>
</evidence>
<dbReference type="InterPro" id="IPR031825">
    <property type="entry name" value="RXLR"/>
</dbReference>
<organism evidence="6 7">
    <name type="scientific">Phytophthora oleae</name>
    <dbReference type="NCBI Taxonomy" id="2107226"/>
    <lineage>
        <taxon>Eukaryota</taxon>
        <taxon>Sar</taxon>
        <taxon>Stramenopiles</taxon>
        <taxon>Oomycota</taxon>
        <taxon>Peronosporomycetes</taxon>
        <taxon>Peronosporales</taxon>
        <taxon>Peronosporaceae</taxon>
        <taxon>Phytophthora</taxon>
    </lineage>
</organism>
<keyword evidence="3 5" id="KW-0964">Secreted</keyword>
<protein>
    <recommendedName>
        <fullName evidence="5">RxLR effector protein</fullName>
    </recommendedName>
</protein>
<comment type="function">
    <text evidence="5">Effector that suppresses plant defense responses during pathogen infection.</text>
</comment>
<evidence type="ECO:0000313" key="6">
    <source>
        <dbReference type="EMBL" id="KAL3664451.1"/>
    </source>
</evidence>
<feature type="chain" id="PRO_5044972248" description="RxLR effector protein" evidence="5">
    <location>
        <begin position="26"/>
        <end position="142"/>
    </location>
</feature>
<name>A0ABD3FFH8_9STRA</name>
<evidence type="ECO:0000256" key="3">
    <source>
        <dbReference type="ARBA" id="ARBA00022525"/>
    </source>
</evidence>
<comment type="subcellular location">
    <subcellularLocation>
        <location evidence="1 5">Secreted</location>
    </subcellularLocation>
</comment>
<comment type="caution">
    <text evidence="6">The sequence shown here is derived from an EMBL/GenBank/DDBJ whole genome shotgun (WGS) entry which is preliminary data.</text>
</comment>
<dbReference type="EMBL" id="JBIMZQ010000024">
    <property type="protein sequence ID" value="KAL3664451.1"/>
    <property type="molecule type" value="Genomic_DNA"/>
</dbReference>
<evidence type="ECO:0000256" key="4">
    <source>
        <dbReference type="ARBA" id="ARBA00022729"/>
    </source>
</evidence>
<evidence type="ECO:0000313" key="7">
    <source>
        <dbReference type="Proteomes" id="UP001632037"/>
    </source>
</evidence>
<comment type="similarity">
    <text evidence="2 5">Belongs to the RxLR effector family.</text>
</comment>
<dbReference type="Proteomes" id="UP001632037">
    <property type="component" value="Unassembled WGS sequence"/>
</dbReference>
<evidence type="ECO:0000256" key="2">
    <source>
        <dbReference type="ARBA" id="ARBA00010400"/>
    </source>
</evidence>
<proteinExistence type="inferred from homology"/>
<reference evidence="6 7" key="1">
    <citation type="submission" date="2024-09" db="EMBL/GenBank/DDBJ databases">
        <title>Genome sequencing and assembly of Phytophthora oleae, isolate VK10A, causative agent of rot of olive drupes.</title>
        <authorList>
            <person name="Conti Taguali S."/>
            <person name="Riolo M."/>
            <person name="La Spada F."/>
            <person name="Cacciola S.O."/>
            <person name="Dionisio G."/>
        </authorList>
    </citation>
    <scope>NUCLEOTIDE SEQUENCE [LARGE SCALE GENOMIC DNA]</scope>
    <source>
        <strain evidence="6 7">VK10A</strain>
    </source>
</reference>
<sequence length="142" mass="16439">MRTFRYRYLLLVVTGLVLLASYAAASLELSSEGTLRDAVPNDRRLLRTNTEEGVDSTETYNEERGITAKVGSLVKNWKIKQMFKNGKTFEEIFNKGITSGDVWFALKIPNLQNKMSLTDLQRNPKFVKWFNYDAWYAWKTAK</sequence>